<dbReference type="PANTHER" id="PTHR10907">
    <property type="entry name" value="REGUCALCIN"/>
    <property type="match status" value="1"/>
</dbReference>
<dbReference type="Proteomes" id="UP001153050">
    <property type="component" value="Unassembled WGS sequence"/>
</dbReference>
<dbReference type="EMBL" id="CAKXZT010000163">
    <property type="protein sequence ID" value="CAH2408059.1"/>
    <property type="molecule type" value="Genomic_DNA"/>
</dbReference>
<dbReference type="InterPro" id="IPR013658">
    <property type="entry name" value="SGL"/>
</dbReference>
<name>A0ABM9EFD5_9HYPH</name>
<accession>A0ABM9EFD5</accession>
<comment type="similarity">
    <text evidence="1">Belongs to the SMP-30/CGR1 family.</text>
</comment>
<organism evidence="3 4">
    <name type="scientific">Mesorhizobium escarrei</name>
    <dbReference type="NCBI Taxonomy" id="666018"/>
    <lineage>
        <taxon>Bacteria</taxon>
        <taxon>Pseudomonadati</taxon>
        <taxon>Pseudomonadota</taxon>
        <taxon>Alphaproteobacteria</taxon>
        <taxon>Hyphomicrobiales</taxon>
        <taxon>Phyllobacteriaceae</taxon>
        <taxon>Mesorhizobium</taxon>
    </lineage>
</organism>
<keyword evidence="4" id="KW-1185">Reference proteome</keyword>
<feature type="domain" description="SMP-30/Gluconolactonase/LRE-like region" evidence="2">
    <location>
        <begin position="14"/>
        <end position="254"/>
    </location>
</feature>
<dbReference type="SUPFAM" id="SSF63829">
    <property type="entry name" value="Calcium-dependent phosphotriesterase"/>
    <property type="match status" value="1"/>
</dbReference>
<evidence type="ECO:0000259" key="2">
    <source>
        <dbReference type="Pfam" id="PF08450"/>
    </source>
</evidence>
<protein>
    <submittedName>
        <fullName evidence="3">SGL domain-containing protein</fullName>
    </submittedName>
</protein>
<dbReference type="InterPro" id="IPR005511">
    <property type="entry name" value="SMP-30"/>
</dbReference>
<dbReference type="PANTHER" id="PTHR10907:SF47">
    <property type="entry name" value="REGUCALCIN"/>
    <property type="match status" value="1"/>
</dbReference>
<sequence>MTALVDMPAVQMELGECPLWDHRHSRLYWVDIIRCTLFERDWASGVMRTWPLPALGGGLGLLGDDDLIVAAQTGLFRFSPQTGQYRFLLHPEPGIPSNRLNEGKTDDAGNFWIGSISTLGRQPEGALYRISAGGLVRQVLSGIHVPNALVFLPDKQLLFSDSHLKTIWRFQVKLDEGTLSDRQIFVDDHALPSIPDGAALAQDGTIWNAKFGGGRVVVYDQFAKIVGEVPLPVSQVTSCAFAGPELDYLVVTTAKRLLDDDQRRIQTEAGNLFIFKTDVSGRREPVCRL</sequence>
<proteinExistence type="inferred from homology"/>
<dbReference type="Pfam" id="PF08450">
    <property type="entry name" value="SGL"/>
    <property type="match status" value="1"/>
</dbReference>
<dbReference type="PRINTS" id="PR01790">
    <property type="entry name" value="SMP30FAMILY"/>
</dbReference>
<reference evidence="3 4" key="1">
    <citation type="submission" date="2022-03" db="EMBL/GenBank/DDBJ databases">
        <authorList>
            <person name="Brunel B."/>
        </authorList>
    </citation>
    <scope>NUCLEOTIDE SEQUENCE [LARGE SCALE GENOMIC DNA]</scope>
    <source>
        <strain evidence="3">STM5069sample</strain>
    </source>
</reference>
<evidence type="ECO:0000313" key="3">
    <source>
        <dbReference type="EMBL" id="CAH2408059.1"/>
    </source>
</evidence>
<evidence type="ECO:0000256" key="1">
    <source>
        <dbReference type="ARBA" id="ARBA00008853"/>
    </source>
</evidence>
<comment type="caution">
    <text evidence="3">The sequence shown here is derived from an EMBL/GenBank/DDBJ whole genome shotgun (WGS) entry which is preliminary data.</text>
</comment>
<dbReference type="InterPro" id="IPR011042">
    <property type="entry name" value="6-blade_b-propeller_TolB-like"/>
</dbReference>
<gene>
    <name evidence="3" type="ORF">MES5069_650028</name>
</gene>
<dbReference type="Gene3D" id="2.120.10.30">
    <property type="entry name" value="TolB, C-terminal domain"/>
    <property type="match status" value="1"/>
</dbReference>
<evidence type="ECO:0000313" key="4">
    <source>
        <dbReference type="Proteomes" id="UP001153050"/>
    </source>
</evidence>
<dbReference type="RefSeq" id="WP_254021511.1">
    <property type="nucleotide sequence ID" value="NZ_CAKXZT010000163.1"/>
</dbReference>